<keyword evidence="2" id="KW-0614">Plasmid</keyword>
<protein>
    <submittedName>
        <fullName evidence="2">Uncharacterized protein</fullName>
    </submittedName>
</protein>
<proteinExistence type="predicted"/>
<reference evidence="2 3" key="1">
    <citation type="journal article" date="2018" name="Sci. Rep.">
        <title>Rhizobium tumorigenes sp. nov., a novel plant tumorigenic bacterium isolated from cane gall tumors on thornless blackberry.</title>
        <authorList>
            <person name="Kuzmanovi N."/>
            <person name="Smalla K."/>
            <person name="Gronow S."/>
            <person name="PuBawska J."/>
        </authorList>
    </citation>
    <scope>NUCLEOTIDE SEQUENCE [LARGE SCALE GENOMIC DNA]</scope>
    <source>
        <strain evidence="2 3">1078</strain>
    </source>
</reference>
<keyword evidence="3" id="KW-1185">Reference proteome</keyword>
<dbReference type="Proteomes" id="UP000249499">
    <property type="component" value="Plasmid unnamed1"/>
</dbReference>
<gene>
    <name evidence="2" type="ORF">PR017_23670</name>
</gene>
<evidence type="ECO:0000313" key="2">
    <source>
        <dbReference type="EMBL" id="WFR98703.1"/>
    </source>
</evidence>
<dbReference type="KEGG" id="rtu:PR017_23670"/>
<name>A0AAF1KNY7_9HYPH</name>
<reference evidence="3" key="2">
    <citation type="journal article" date="2023" name="MicrobiologyOpen">
        <title>Genomics of the tumorigenes clade of the family Rhizobiaceae and description of Rhizobium rhododendri sp. nov.</title>
        <authorList>
            <person name="Kuzmanovic N."/>
            <person name="diCenzo G.C."/>
            <person name="Bunk B."/>
            <person name="Sproeer C."/>
            <person name="Fruehling A."/>
            <person name="Neumann-Schaal M."/>
            <person name="Overmann J."/>
            <person name="Smalla K."/>
        </authorList>
    </citation>
    <scope>NUCLEOTIDE SEQUENCE [LARGE SCALE GENOMIC DNA]</scope>
    <source>
        <strain evidence="3">1078</strain>
        <plasmid evidence="3">unnamed1</plasmid>
    </source>
</reference>
<feature type="region of interest" description="Disordered" evidence="1">
    <location>
        <begin position="48"/>
        <end position="77"/>
    </location>
</feature>
<evidence type="ECO:0000256" key="1">
    <source>
        <dbReference type="SAM" id="MobiDB-lite"/>
    </source>
</evidence>
<geneLocation type="plasmid" evidence="2 3">
    <name>unnamed1</name>
</geneLocation>
<sequence length="187" mass="19978">MRDVDRLDVSLAIRAAQALARVGVTDHSHSVPNQLAGVKRVADDPVASTGGAVDRAGVPRDAPRRGNAVRVEPSGNLPRQASRNQFIEYATNHLRFALMDLHDARLARHSAIAVGTPSGVAPVVDDACHASTGLILEVGQEERRYQPAYPDLDIVGLPVVDGNDLHPRKRQALVHPGKILLVAGQPV</sequence>
<organism evidence="2 3">
    <name type="scientific">Rhizobium tumorigenes</name>
    <dbReference type="NCBI Taxonomy" id="2041385"/>
    <lineage>
        <taxon>Bacteria</taxon>
        <taxon>Pseudomonadati</taxon>
        <taxon>Pseudomonadota</taxon>
        <taxon>Alphaproteobacteria</taxon>
        <taxon>Hyphomicrobiales</taxon>
        <taxon>Rhizobiaceae</taxon>
        <taxon>Rhizobium/Agrobacterium group</taxon>
        <taxon>Rhizobium</taxon>
    </lineage>
</organism>
<evidence type="ECO:0000313" key="3">
    <source>
        <dbReference type="Proteomes" id="UP000249499"/>
    </source>
</evidence>
<dbReference type="AlphaFoldDB" id="A0AAF1KNY7"/>
<accession>A0AAF1KNY7</accession>
<dbReference type="EMBL" id="CP117258">
    <property type="protein sequence ID" value="WFR98703.1"/>
    <property type="molecule type" value="Genomic_DNA"/>
</dbReference>